<dbReference type="InterPro" id="IPR034015">
    <property type="entry name" value="M1_LTA4H"/>
</dbReference>
<evidence type="ECO:0000313" key="6">
    <source>
        <dbReference type="Proteomes" id="UP000479241"/>
    </source>
</evidence>
<reference evidence="5 6" key="1">
    <citation type="submission" date="2019-12" db="EMBL/GenBank/DDBJ databases">
        <title>the WGS of Blastococcus saxobsidens 67B17.</title>
        <authorList>
            <person name="Jiang Z."/>
        </authorList>
    </citation>
    <scope>NUCLEOTIDE SEQUENCE [LARGE SCALE GENOMIC DNA]</scope>
    <source>
        <strain evidence="5 6">67B17</strain>
    </source>
</reference>
<accession>A0A6L9W2M1</accession>
<feature type="binding site" evidence="1">
    <location>
        <position position="363"/>
    </location>
    <ligand>
        <name>Zn(2+)</name>
        <dbReference type="ChEBI" id="CHEBI:29105"/>
        <note>catalytic</note>
    </ligand>
</feature>
<evidence type="ECO:0000256" key="1">
    <source>
        <dbReference type="PIRSR" id="PIRSR634015-3"/>
    </source>
</evidence>
<comment type="caution">
    <text evidence="5">The sequence shown here is derived from an EMBL/GenBank/DDBJ whole genome shotgun (WGS) entry which is preliminary data.</text>
</comment>
<dbReference type="EMBL" id="JAAGWG010000013">
    <property type="protein sequence ID" value="NEK86275.1"/>
    <property type="molecule type" value="Genomic_DNA"/>
</dbReference>
<organism evidence="5 6">
    <name type="scientific">Blastococcus saxobsidens</name>
    <dbReference type="NCBI Taxonomy" id="138336"/>
    <lineage>
        <taxon>Bacteria</taxon>
        <taxon>Bacillati</taxon>
        <taxon>Actinomycetota</taxon>
        <taxon>Actinomycetes</taxon>
        <taxon>Geodermatophilales</taxon>
        <taxon>Geodermatophilaceae</taxon>
        <taxon>Blastococcus</taxon>
    </lineage>
</organism>
<keyword evidence="1" id="KW-0479">Metal-binding</keyword>
<dbReference type="PANTHER" id="PTHR45726:SF3">
    <property type="entry name" value="LEUKOTRIENE A-4 HYDROLASE"/>
    <property type="match status" value="1"/>
</dbReference>
<feature type="compositionally biased region" description="Low complexity" evidence="2">
    <location>
        <begin position="31"/>
        <end position="48"/>
    </location>
</feature>
<keyword evidence="3" id="KW-0732">Signal</keyword>
<dbReference type="SUPFAM" id="SSF55486">
    <property type="entry name" value="Metalloproteases ('zincins'), catalytic domain"/>
    <property type="match status" value="1"/>
</dbReference>
<dbReference type="Pfam" id="PF01433">
    <property type="entry name" value="Peptidase_M1"/>
    <property type="match status" value="1"/>
</dbReference>
<proteinExistence type="predicted"/>
<dbReference type="Gene3D" id="1.10.390.10">
    <property type="entry name" value="Neutral Protease Domain 2"/>
    <property type="match status" value="1"/>
</dbReference>
<dbReference type="RefSeq" id="WP_163205058.1">
    <property type="nucleotide sequence ID" value="NZ_JAAGWG010000013.1"/>
</dbReference>
<name>A0A6L9W2M1_9ACTN</name>
<evidence type="ECO:0000313" key="5">
    <source>
        <dbReference type="EMBL" id="NEK86275.1"/>
    </source>
</evidence>
<feature type="domain" description="Peptidase M1 membrane alanine aminopeptidase" evidence="4">
    <location>
        <begin position="334"/>
        <end position="371"/>
    </location>
</feature>
<keyword evidence="1" id="KW-0862">Zinc</keyword>
<dbReference type="InterPro" id="IPR014782">
    <property type="entry name" value="Peptidase_M1_dom"/>
</dbReference>
<dbReference type="GO" id="GO:0008270">
    <property type="term" value="F:zinc ion binding"/>
    <property type="evidence" value="ECO:0007669"/>
    <property type="project" value="InterPro"/>
</dbReference>
<evidence type="ECO:0000256" key="2">
    <source>
        <dbReference type="SAM" id="MobiDB-lite"/>
    </source>
</evidence>
<dbReference type="PROSITE" id="PS51257">
    <property type="entry name" value="PROKAR_LIPOPROTEIN"/>
    <property type="match status" value="1"/>
</dbReference>
<feature type="chain" id="PRO_5026834371" evidence="3">
    <location>
        <begin position="24"/>
        <end position="476"/>
    </location>
</feature>
<evidence type="ECO:0000259" key="4">
    <source>
        <dbReference type="Pfam" id="PF01433"/>
    </source>
</evidence>
<sequence length="476" mass="49582">MSGRRPLGALVAVLLLAGCTSFAEGGDGADEPVAAAPTTPADPSACPAERTAPDPDRPVLDYDFRLSDDLRTVTGSETVVFTPDVPTGELVFRLLPNAPESAPAGHRLAVDGVIGDDVEDAGYEDAAGADPGGLYVVRLSDDLGAGESTEVRLDFTLTVGEGGFERFGTAEGVTWWASGAPLLAWEPGVGWARDPFVGLTGETATSPAADTTVTVSAPEALTVLMTGRQAPPSEPRDGRRTWRSAEPVARDVAVAAGEFETAERETPGGVRVRAGALIDGDLEPARLLDDTVAAVSELETFLGPFPYETLTVALLPDYGGGIEYPSMILQATPSRDVLVHEVAHMWFYGMVGNSQFRDPWLDEAFATWAEAVPDPPPARVLGSLLESDGEVGGAMDEFDGDGPYVRTVYGKGGAALLAARDAAGVDAFDTAIRCYVDATAWSIATPADVGAALADLPAAVDVLVRAGALDEDDVPR</sequence>
<dbReference type="InterPro" id="IPR027268">
    <property type="entry name" value="Peptidase_M4/M1_CTD_sf"/>
</dbReference>
<feature type="binding site" evidence="1">
    <location>
        <position position="340"/>
    </location>
    <ligand>
        <name>Zn(2+)</name>
        <dbReference type="ChEBI" id="CHEBI:29105"/>
        <note>catalytic</note>
    </ligand>
</feature>
<dbReference type="Proteomes" id="UP000479241">
    <property type="component" value="Unassembled WGS sequence"/>
</dbReference>
<dbReference type="AlphaFoldDB" id="A0A6L9W2M1"/>
<feature type="region of interest" description="Disordered" evidence="2">
    <location>
        <begin position="28"/>
        <end position="59"/>
    </location>
</feature>
<feature type="signal peptide" evidence="3">
    <location>
        <begin position="1"/>
        <end position="23"/>
    </location>
</feature>
<evidence type="ECO:0000256" key="3">
    <source>
        <dbReference type="SAM" id="SignalP"/>
    </source>
</evidence>
<protein>
    <submittedName>
        <fullName evidence="5">M1 family metallopeptidase</fullName>
    </submittedName>
</protein>
<gene>
    <name evidence="5" type="ORF">GCU60_10960</name>
</gene>
<dbReference type="GO" id="GO:0008237">
    <property type="term" value="F:metallopeptidase activity"/>
    <property type="evidence" value="ECO:0007669"/>
    <property type="project" value="InterPro"/>
</dbReference>
<feature type="binding site" evidence="1">
    <location>
        <position position="344"/>
    </location>
    <ligand>
        <name>Zn(2+)</name>
        <dbReference type="ChEBI" id="CHEBI:29105"/>
        <note>catalytic</note>
    </ligand>
</feature>
<dbReference type="PANTHER" id="PTHR45726">
    <property type="entry name" value="LEUKOTRIENE A-4 HYDROLASE"/>
    <property type="match status" value="1"/>
</dbReference>
<comment type="cofactor">
    <cofactor evidence="1">
        <name>Zn(2+)</name>
        <dbReference type="ChEBI" id="CHEBI:29105"/>
    </cofactor>
    <text evidence="1">Binds 1 zinc ion per subunit.</text>
</comment>